<organism evidence="1 2">
    <name type="scientific">Sitophilus oryzae</name>
    <name type="common">Rice weevil</name>
    <name type="synonym">Curculio oryzae</name>
    <dbReference type="NCBI Taxonomy" id="7048"/>
    <lineage>
        <taxon>Eukaryota</taxon>
        <taxon>Metazoa</taxon>
        <taxon>Ecdysozoa</taxon>
        <taxon>Arthropoda</taxon>
        <taxon>Hexapoda</taxon>
        <taxon>Insecta</taxon>
        <taxon>Pterygota</taxon>
        <taxon>Neoptera</taxon>
        <taxon>Endopterygota</taxon>
        <taxon>Coleoptera</taxon>
        <taxon>Polyphaga</taxon>
        <taxon>Cucujiformia</taxon>
        <taxon>Curculionidae</taxon>
        <taxon>Dryophthorinae</taxon>
        <taxon>Sitophilus</taxon>
    </lineage>
</organism>
<reference evidence="2" key="1">
    <citation type="submission" date="2025-08" db="UniProtKB">
        <authorList>
            <consortium name="RefSeq"/>
        </authorList>
    </citation>
    <scope>IDENTIFICATION</scope>
    <source>
        <tissue evidence="2">Gonads</tissue>
    </source>
</reference>
<protein>
    <submittedName>
        <fullName evidence="2">Uncharacterized protein LOC115882024</fullName>
    </submittedName>
</protein>
<sequence length="616" mass="70898">MEELNSNNLPHETRECEENIQNNPIAKDNRKGKTITGFAREIIIKVAEICDEEAKNNYCKYPLTAPTKRASIYTGVSQRTIQRIRNEINSDESVAYKGSSDEESLYHTKKRTGKKGQVIPHSARNIIAKVIEACDKEFKDGKFFVPLLSRSKRTALYTGVSQRTVQRIRQEDEKRNKIDQNEILATPGKKRKRTTFNDKIDDFDFQSIRRLIDYQILIERVNLTCTGLHTALKEKIKFPYSEDTLYRLLHLKGFEWYKGLKGKKMLIEKPEIVKERLNYLQQIKNHEKSGKFIIYLDDKWIGVDQIDEYISCNKIFGCVGGICCSGRLVILNEFSAMGFVSKAKKLYKPNTDNSFSTPNVDRVEQWLKEKFFPSIPSNSLIIMSSDSNHERLKDIPNEYSTKPNLIEYLKKKNLPYNSHQTCSELLRIIKNHLETSPARQRHIDVIIERYGHAVLRLPLYMSEFSPIELAWADIKRFVRDKQSSSGYSGLKSVQEVTLQAVESFQAETLQGYVDHVIQIEDYFCERRNLMLEHYNVSDMTPKVNYETEIKTVNLPVSSGDNYDIGLNKISHSSMPINEISCLSDSRNVVNSTDGSFLLVQSVEADVNQSGPSYLCL</sequence>
<name>A0A6J2XY69_SITOR</name>
<gene>
    <name evidence="2" type="primary">LOC115882024</name>
</gene>
<dbReference type="RefSeq" id="XP_030755705.1">
    <property type="nucleotide sequence ID" value="XM_030899845.1"/>
</dbReference>
<accession>A0A6J2XY69</accession>
<dbReference type="Gene3D" id="3.30.420.10">
    <property type="entry name" value="Ribonuclease H-like superfamily/Ribonuclease H"/>
    <property type="match status" value="1"/>
</dbReference>
<dbReference type="InterPro" id="IPR036397">
    <property type="entry name" value="RNaseH_sf"/>
</dbReference>
<dbReference type="GeneID" id="115882024"/>
<dbReference type="Proteomes" id="UP000504635">
    <property type="component" value="Unplaced"/>
</dbReference>
<dbReference type="GO" id="GO:0003676">
    <property type="term" value="F:nucleic acid binding"/>
    <property type="evidence" value="ECO:0007669"/>
    <property type="project" value="InterPro"/>
</dbReference>
<evidence type="ECO:0000313" key="2">
    <source>
        <dbReference type="RefSeq" id="XP_030755705.1"/>
    </source>
</evidence>
<dbReference type="PANTHER" id="PTHR33939:SF1">
    <property type="entry name" value="DUF4371 DOMAIN-CONTAINING PROTEIN"/>
    <property type="match status" value="1"/>
</dbReference>
<proteinExistence type="predicted"/>
<dbReference type="InParanoid" id="A0A6J2XY69"/>
<dbReference type="PANTHER" id="PTHR33939">
    <property type="entry name" value="PROTEIN CBG22215"/>
    <property type="match status" value="1"/>
</dbReference>
<keyword evidence="1" id="KW-1185">Reference proteome</keyword>
<dbReference type="OrthoDB" id="8190933at2759"/>
<dbReference type="KEGG" id="soy:115882024"/>
<dbReference type="AlphaFoldDB" id="A0A6J2XY69"/>
<evidence type="ECO:0000313" key="1">
    <source>
        <dbReference type="Proteomes" id="UP000504635"/>
    </source>
</evidence>